<dbReference type="AlphaFoldDB" id="A0A928V0I5"/>
<dbReference type="Pfam" id="PF07963">
    <property type="entry name" value="N_methyl"/>
    <property type="match status" value="1"/>
</dbReference>
<protein>
    <submittedName>
        <fullName evidence="2">Prepilin-type N-terminal cleavage/methylation domain-containing protein</fullName>
    </submittedName>
</protein>
<keyword evidence="1" id="KW-0812">Transmembrane</keyword>
<organism evidence="2 3">
    <name type="scientific">Cellvibrio polysaccharolyticus</name>
    <dbReference type="NCBI Taxonomy" id="2082724"/>
    <lineage>
        <taxon>Bacteria</taxon>
        <taxon>Pseudomonadati</taxon>
        <taxon>Pseudomonadota</taxon>
        <taxon>Gammaproteobacteria</taxon>
        <taxon>Cellvibrionales</taxon>
        <taxon>Cellvibrionaceae</taxon>
        <taxon>Cellvibrio</taxon>
    </lineage>
</organism>
<proteinExistence type="predicted"/>
<dbReference type="InterPro" id="IPR031982">
    <property type="entry name" value="PilE-like"/>
</dbReference>
<sequence>MSRITKKQKAFTLVELMIVVAIIGILGAIAYPSYQAQVLKSGRADAKIELNDVAQRLQRCFTSASTYSPADGVCKVVDDVKSAAGITSKEGHYVVTVSNHQATTWTLTATAVAGTRQAKDTRCATFTLDQTGKRAATDSNSADATDECW</sequence>
<dbReference type="NCBIfam" id="TIGR02532">
    <property type="entry name" value="IV_pilin_GFxxxE"/>
    <property type="match status" value="1"/>
</dbReference>
<dbReference type="SUPFAM" id="SSF54523">
    <property type="entry name" value="Pili subunits"/>
    <property type="match status" value="1"/>
</dbReference>
<dbReference type="Proteomes" id="UP000652567">
    <property type="component" value="Unassembled WGS sequence"/>
</dbReference>
<evidence type="ECO:0000313" key="3">
    <source>
        <dbReference type="Proteomes" id="UP000652567"/>
    </source>
</evidence>
<keyword evidence="1" id="KW-1133">Transmembrane helix</keyword>
<accession>A0A928V0I5</accession>
<feature type="transmembrane region" description="Helical" evidence="1">
    <location>
        <begin position="12"/>
        <end position="31"/>
    </location>
</feature>
<dbReference type="Gene3D" id="3.30.700.10">
    <property type="entry name" value="Glycoprotein, Type 4 Pilin"/>
    <property type="match status" value="1"/>
</dbReference>
<dbReference type="EMBL" id="PRDL01000001">
    <property type="protein sequence ID" value="MBE8716483.1"/>
    <property type="molecule type" value="Genomic_DNA"/>
</dbReference>
<name>A0A928V0I5_9GAMM</name>
<dbReference type="Pfam" id="PF16732">
    <property type="entry name" value="ComP_DUS"/>
    <property type="match status" value="1"/>
</dbReference>
<gene>
    <name evidence="2" type="ORF">C4F51_04695</name>
</gene>
<dbReference type="RefSeq" id="WP_193907601.1">
    <property type="nucleotide sequence ID" value="NZ_PRDL01000001.1"/>
</dbReference>
<dbReference type="PANTHER" id="PTHR30093">
    <property type="entry name" value="GENERAL SECRETION PATHWAY PROTEIN G"/>
    <property type="match status" value="1"/>
</dbReference>
<evidence type="ECO:0000256" key="1">
    <source>
        <dbReference type="SAM" id="Phobius"/>
    </source>
</evidence>
<dbReference type="InterPro" id="IPR012902">
    <property type="entry name" value="N_methyl_site"/>
</dbReference>
<reference evidence="2" key="1">
    <citation type="submission" date="2018-07" db="EMBL/GenBank/DDBJ databases">
        <title>Genome assembly of strain Ka43.</title>
        <authorList>
            <person name="Kukolya J."/>
            <person name="Nagy I."/>
            <person name="Horvath B."/>
            <person name="Toth A."/>
        </authorList>
    </citation>
    <scope>NUCLEOTIDE SEQUENCE</scope>
    <source>
        <strain evidence="2">KB43</strain>
    </source>
</reference>
<keyword evidence="1" id="KW-0472">Membrane</keyword>
<dbReference type="GO" id="GO:0043683">
    <property type="term" value="P:type IV pilus assembly"/>
    <property type="evidence" value="ECO:0007669"/>
    <property type="project" value="InterPro"/>
</dbReference>
<evidence type="ECO:0000313" key="2">
    <source>
        <dbReference type="EMBL" id="MBE8716483.1"/>
    </source>
</evidence>
<comment type="caution">
    <text evidence="2">The sequence shown here is derived from an EMBL/GenBank/DDBJ whole genome shotgun (WGS) entry which is preliminary data.</text>
</comment>
<dbReference type="InterPro" id="IPR045584">
    <property type="entry name" value="Pilin-like"/>
</dbReference>
<keyword evidence="3" id="KW-1185">Reference proteome</keyword>
<dbReference type="PANTHER" id="PTHR30093:SF47">
    <property type="entry name" value="TYPE IV PILUS NON-CORE MINOR PILIN PILE"/>
    <property type="match status" value="1"/>
</dbReference>